<name>A0A0C3DA55_OIDMZ</name>
<dbReference type="AlphaFoldDB" id="A0A0C3DA55"/>
<comment type="subcellular location">
    <subcellularLocation>
        <location evidence="2">Cytoplasm</location>
    </subcellularLocation>
    <subcellularLocation>
        <location evidence="1">Nucleus</location>
    </subcellularLocation>
</comment>
<dbReference type="GO" id="GO:0005634">
    <property type="term" value="C:nucleus"/>
    <property type="evidence" value="ECO:0007669"/>
    <property type="project" value="UniProtKB-SubCell"/>
</dbReference>
<evidence type="ECO:0000256" key="4">
    <source>
        <dbReference type="ARBA" id="ARBA00022679"/>
    </source>
</evidence>
<dbReference type="FunFam" id="3.40.50.300:FF:001691">
    <property type="entry name" value="Probable ATP-dependent kinase TDA10"/>
    <property type="match status" value="1"/>
</dbReference>
<evidence type="ECO:0008006" key="12">
    <source>
        <dbReference type="Google" id="ProtNLM"/>
    </source>
</evidence>
<reference evidence="11" key="2">
    <citation type="submission" date="2015-01" db="EMBL/GenBank/DDBJ databases">
        <title>Evolutionary Origins and Diversification of the Mycorrhizal Mutualists.</title>
        <authorList>
            <consortium name="DOE Joint Genome Institute"/>
            <consortium name="Mycorrhizal Genomics Consortium"/>
            <person name="Kohler A."/>
            <person name="Kuo A."/>
            <person name="Nagy L.G."/>
            <person name="Floudas D."/>
            <person name="Copeland A."/>
            <person name="Barry K.W."/>
            <person name="Cichocki N."/>
            <person name="Veneault-Fourrey C."/>
            <person name="LaButti K."/>
            <person name="Lindquist E.A."/>
            <person name="Lipzen A."/>
            <person name="Lundell T."/>
            <person name="Morin E."/>
            <person name="Murat C."/>
            <person name="Riley R."/>
            <person name="Ohm R."/>
            <person name="Sun H."/>
            <person name="Tunlid A."/>
            <person name="Henrissat B."/>
            <person name="Grigoriev I.V."/>
            <person name="Hibbett D.S."/>
            <person name="Martin F."/>
        </authorList>
    </citation>
    <scope>NUCLEOTIDE SEQUENCE [LARGE SCALE GENOMIC DNA]</scope>
    <source>
        <strain evidence="11">Zn</strain>
    </source>
</reference>
<keyword evidence="3" id="KW-0963">Cytoplasm</keyword>
<evidence type="ECO:0000256" key="9">
    <source>
        <dbReference type="ARBA" id="ARBA00061312"/>
    </source>
</evidence>
<evidence type="ECO:0000256" key="7">
    <source>
        <dbReference type="ARBA" id="ARBA00022840"/>
    </source>
</evidence>
<dbReference type="GO" id="GO:0005524">
    <property type="term" value="F:ATP binding"/>
    <property type="evidence" value="ECO:0007669"/>
    <property type="project" value="UniProtKB-KW"/>
</dbReference>
<reference evidence="10 11" key="1">
    <citation type="submission" date="2014-04" db="EMBL/GenBank/DDBJ databases">
        <authorList>
            <consortium name="DOE Joint Genome Institute"/>
            <person name="Kuo A."/>
            <person name="Martino E."/>
            <person name="Perotto S."/>
            <person name="Kohler A."/>
            <person name="Nagy L.G."/>
            <person name="Floudas D."/>
            <person name="Copeland A."/>
            <person name="Barry K.W."/>
            <person name="Cichocki N."/>
            <person name="Veneault-Fourrey C."/>
            <person name="LaButti K."/>
            <person name="Lindquist E.A."/>
            <person name="Lipzen A."/>
            <person name="Lundell T."/>
            <person name="Morin E."/>
            <person name="Murat C."/>
            <person name="Sun H."/>
            <person name="Tunlid A."/>
            <person name="Henrissat B."/>
            <person name="Grigoriev I.V."/>
            <person name="Hibbett D.S."/>
            <person name="Martin F."/>
            <person name="Nordberg H.P."/>
            <person name="Cantor M.N."/>
            <person name="Hua S.X."/>
        </authorList>
    </citation>
    <scope>NUCLEOTIDE SEQUENCE [LARGE SCALE GENOMIC DNA]</scope>
    <source>
        <strain evidence="10 11">Zn</strain>
    </source>
</reference>
<proteinExistence type="inferred from homology"/>
<organism evidence="10 11">
    <name type="scientific">Oidiodendron maius (strain Zn)</name>
    <dbReference type="NCBI Taxonomy" id="913774"/>
    <lineage>
        <taxon>Eukaryota</taxon>
        <taxon>Fungi</taxon>
        <taxon>Dikarya</taxon>
        <taxon>Ascomycota</taxon>
        <taxon>Pezizomycotina</taxon>
        <taxon>Leotiomycetes</taxon>
        <taxon>Leotiomycetes incertae sedis</taxon>
        <taxon>Myxotrichaceae</taxon>
        <taxon>Oidiodendron</taxon>
    </lineage>
</organism>
<evidence type="ECO:0000256" key="5">
    <source>
        <dbReference type="ARBA" id="ARBA00022741"/>
    </source>
</evidence>
<evidence type="ECO:0000256" key="2">
    <source>
        <dbReference type="ARBA" id="ARBA00004496"/>
    </source>
</evidence>
<protein>
    <recommendedName>
        <fullName evidence="12">SRP54-type proteins GTP-binding domain-containing protein</fullName>
    </recommendedName>
</protein>
<comment type="similarity">
    <text evidence="9">Belongs to the GLYK kinase family.</text>
</comment>
<accession>A0A0C3DA55</accession>
<keyword evidence="8" id="KW-0539">Nucleus</keyword>
<keyword evidence="4" id="KW-0808">Transferase</keyword>
<evidence type="ECO:0000256" key="1">
    <source>
        <dbReference type="ARBA" id="ARBA00004123"/>
    </source>
</evidence>
<dbReference type="FunCoup" id="A0A0C3DA55">
    <property type="interactions" value="339"/>
</dbReference>
<dbReference type="GO" id="GO:0005737">
    <property type="term" value="C:cytoplasm"/>
    <property type="evidence" value="ECO:0007669"/>
    <property type="project" value="UniProtKB-SubCell"/>
</dbReference>
<dbReference type="EMBL" id="KN832870">
    <property type="protein sequence ID" value="KIN08214.1"/>
    <property type="molecule type" value="Genomic_DNA"/>
</dbReference>
<dbReference type="PANTHER" id="PTHR10285">
    <property type="entry name" value="URIDINE KINASE"/>
    <property type="match status" value="1"/>
</dbReference>
<dbReference type="OrthoDB" id="347435at2759"/>
<evidence type="ECO:0000313" key="10">
    <source>
        <dbReference type="EMBL" id="KIN08214.1"/>
    </source>
</evidence>
<evidence type="ECO:0000313" key="11">
    <source>
        <dbReference type="Proteomes" id="UP000054321"/>
    </source>
</evidence>
<keyword evidence="6" id="KW-0418">Kinase</keyword>
<dbReference type="STRING" id="913774.A0A0C3DA55"/>
<gene>
    <name evidence="10" type="ORF">OIDMADRAFT_111304</name>
</gene>
<keyword evidence="7" id="KW-0067">ATP-binding</keyword>
<dbReference type="GO" id="GO:0016301">
    <property type="term" value="F:kinase activity"/>
    <property type="evidence" value="ECO:0007669"/>
    <property type="project" value="UniProtKB-KW"/>
</dbReference>
<keyword evidence="5" id="KW-0547">Nucleotide-binding</keyword>
<evidence type="ECO:0000256" key="8">
    <source>
        <dbReference type="ARBA" id="ARBA00023242"/>
    </source>
</evidence>
<sequence>MAAPPSSAATIVDDKSPHCIPFILSRLSVHQATNPSRPFFIGLNGVQGAGKTTLVSTLARTLQEGKGLETLVCSIDDLYLTHEDQVALAKEHPLNPLVQHRGEPGTHDMNLARDIFSTLEQGREVKIPLYDKSAHNGQGDRVSSLKWAIRNGSGQPRIQVVIFEGWCVGFRAISLEEIRAKQEAPSTTLHKHRLEDLVFVNEKLRDYDIMTDSFDAFIHIDAEETGYVYEWRLEQEAALRRERGSGMTDEMVKRFVDGYYPAYELYTDGVRAGVLREKGEGRQLRLVVGRDRRVRDVVTT</sequence>
<dbReference type="Gene3D" id="3.40.50.300">
    <property type="entry name" value="P-loop containing nucleotide triphosphate hydrolases"/>
    <property type="match status" value="1"/>
</dbReference>
<dbReference type="InParanoid" id="A0A0C3DA55"/>
<keyword evidence="11" id="KW-1185">Reference proteome</keyword>
<dbReference type="HOGENOM" id="CLU_056986_0_0_1"/>
<dbReference type="SUPFAM" id="SSF52540">
    <property type="entry name" value="P-loop containing nucleoside triphosphate hydrolases"/>
    <property type="match status" value="1"/>
</dbReference>
<dbReference type="Proteomes" id="UP000054321">
    <property type="component" value="Unassembled WGS sequence"/>
</dbReference>
<evidence type="ECO:0000256" key="6">
    <source>
        <dbReference type="ARBA" id="ARBA00022777"/>
    </source>
</evidence>
<evidence type="ECO:0000256" key="3">
    <source>
        <dbReference type="ARBA" id="ARBA00022490"/>
    </source>
</evidence>
<dbReference type="InterPro" id="IPR027417">
    <property type="entry name" value="P-loop_NTPase"/>
</dbReference>